<evidence type="ECO:0000313" key="2">
    <source>
        <dbReference type="Proteomes" id="UP000828390"/>
    </source>
</evidence>
<gene>
    <name evidence="1" type="ORF">DPMN_133092</name>
</gene>
<name>A0A9D4JEF9_DREPO</name>
<dbReference type="EMBL" id="JAIWYP010000006">
    <property type="protein sequence ID" value="KAH3804802.1"/>
    <property type="molecule type" value="Genomic_DNA"/>
</dbReference>
<sequence length="63" mass="7077">MHYSIVSASLDTYALVPFSDGSGYVEDGREIFDEDLDDDQFTKQDSEYLLLPSVKVIRISVSV</sequence>
<evidence type="ECO:0000313" key="1">
    <source>
        <dbReference type="EMBL" id="KAH3804802.1"/>
    </source>
</evidence>
<protein>
    <submittedName>
        <fullName evidence="1">Uncharacterized protein</fullName>
    </submittedName>
</protein>
<proteinExistence type="predicted"/>
<accession>A0A9D4JEF9</accession>
<reference evidence="1" key="2">
    <citation type="submission" date="2020-11" db="EMBL/GenBank/DDBJ databases">
        <authorList>
            <person name="McCartney M.A."/>
            <person name="Auch B."/>
            <person name="Kono T."/>
            <person name="Mallez S."/>
            <person name="Becker A."/>
            <person name="Gohl D.M."/>
            <person name="Silverstein K.A.T."/>
            <person name="Koren S."/>
            <person name="Bechman K.B."/>
            <person name="Herman A."/>
            <person name="Abrahante J.E."/>
            <person name="Garbe J."/>
        </authorList>
    </citation>
    <scope>NUCLEOTIDE SEQUENCE</scope>
    <source>
        <strain evidence="1">Duluth1</strain>
        <tissue evidence="1">Whole animal</tissue>
    </source>
</reference>
<keyword evidence="2" id="KW-1185">Reference proteome</keyword>
<dbReference type="AlphaFoldDB" id="A0A9D4JEF9"/>
<dbReference type="Proteomes" id="UP000828390">
    <property type="component" value="Unassembled WGS sequence"/>
</dbReference>
<comment type="caution">
    <text evidence="1">The sequence shown here is derived from an EMBL/GenBank/DDBJ whole genome shotgun (WGS) entry which is preliminary data.</text>
</comment>
<reference evidence="1" key="1">
    <citation type="journal article" date="2019" name="bioRxiv">
        <title>The Genome of the Zebra Mussel, Dreissena polymorpha: A Resource for Invasive Species Research.</title>
        <authorList>
            <person name="McCartney M.A."/>
            <person name="Auch B."/>
            <person name="Kono T."/>
            <person name="Mallez S."/>
            <person name="Zhang Y."/>
            <person name="Obille A."/>
            <person name="Becker A."/>
            <person name="Abrahante J.E."/>
            <person name="Garbe J."/>
            <person name="Badalamenti J.P."/>
            <person name="Herman A."/>
            <person name="Mangelson H."/>
            <person name="Liachko I."/>
            <person name="Sullivan S."/>
            <person name="Sone E.D."/>
            <person name="Koren S."/>
            <person name="Silverstein K.A.T."/>
            <person name="Beckman K.B."/>
            <person name="Gohl D.M."/>
        </authorList>
    </citation>
    <scope>NUCLEOTIDE SEQUENCE</scope>
    <source>
        <strain evidence="1">Duluth1</strain>
        <tissue evidence="1">Whole animal</tissue>
    </source>
</reference>
<organism evidence="1 2">
    <name type="scientific">Dreissena polymorpha</name>
    <name type="common">Zebra mussel</name>
    <name type="synonym">Mytilus polymorpha</name>
    <dbReference type="NCBI Taxonomy" id="45954"/>
    <lineage>
        <taxon>Eukaryota</taxon>
        <taxon>Metazoa</taxon>
        <taxon>Spiralia</taxon>
        <taxon>Lophotrochozoa</taxon>
        <taxon>Mollusca</taxon>
        <taxon>Bivalvia</taxon>
        <taxon>Autobranchia</taxon>
        <taxon>Heteroconchia</taxon>
        <taxon>Euheterodonta</taxon>
        <taxon>Imparidentia</taxon>
        <taxon>Neoheterodontei</taxon>
        <taxon>Myida</taxon>
        <taxon>Dreissenoidea</taxon>
        <taxon>Dreissenidae</taxon>
        <taxon>Dreissena</taxon>
    </lineage>
</organism>